<protein>
    <submittedName>
        <fullName evidence="2">Uncharacterized protein</fullName>
    </submittedName>
</protein>
<dbReference type="Proteomes" id="UP001307849">
    <property type="component" value="Unassembled WGS sequence"/>
</dbReference>
<proteinExistence type="predicted"/>
<feature type="compositionally biased region" description="Polar residues" evidence="1">
    <location>
        <begin position="1"/>
        <end position="23"/>
    </location>
</feature>
<feature type="region of interest" description="Disordered" evidence="1">
    <location>
        <begin position="1"/>
        <end position="52"/>
    </location>
</feature>
<evidence type="ECO:0000313" key="3">
    <source>
        <dbReference type="Proteomes" id="UP001307849"/>
    </source>
</evidence>
<gene>
    <name evidence="2" type="ORF">TWF506_008128</name>
</gene>
<comment type="caution">
    <text evidence="2">The sequence shown here is derived from an EMBL/GenBank/DDBJ whole genome shotgun (WGS) entry which is preliminary data.</text>
</comment>
<accession>A0AAN8NNT9</accession>
<keyword evidence="3" id="KW-1185">Reference proteome</keyword>
<reference evidence="2 3" key="1">
    <citation type="submission" date="2019-10" db="EMBL/GenBank/DDBJ databases">
        <authorList>
            <person name="Palmer J.M."/>
        </authorList>
    </citation>
    <scope>NUCLEOTIDE SEQUENCE [LARGE SCALE GENOMIC DNA]</scope>
    <source>
        <strain evidence="2 3">TWF506</strain>
    </source>
</reference>
<evidence type="ECO:0000313" key="2">
    <source>
        <dbReference type="EMBL" id="KAK6513689.1"/>
    </source>
</evidence>
<organism evidence="2 3">
    <name type="scientific">Arthrobotrys conoides</name>
    <dbReference type="NCBI Taxonomy" id="74498"/>
    <lineage>
        <taxon>Eukaryota</taxon>
        <taxon>Fungi</taxon>
        <taxon>Dikarya</taxon>
        <taxon>Ascomycota</taxon>
        <taxon>Pezizomycotina</taxon>
        <taxon>Orbiliomycetes</taxon>
        <taxon>Orbiliales</taxon>
        <taxon>Orbiliaceae</taxon>
        <taxon>Arthrobotrys</taxon>
    </lineage>
</organism>
<feature type="compositionally biased region" description="Polar residues" evidence="1">
    <location>
        <begin position="41"/>
        <end position="52"/>
    </location>
</feature>
<dbReference type="EMBL" id="JAVHJM010000005">
    <property type="protein sequence ID" value="KAK6513689.1"/>
    <property type="molecule type" value="Genomic_DNA"/>
</dbReference>
<dbReference type="AlphaFoldDB" id="A0AAN8NNT9"/>
<evidence type="ECO:0000256" key="1">
    <source>
        <dbReference type="SAM" id="MobiDB-lite"/>
    </source>
</evidence>
<name>A0AAN8NNT9_9PEZI</name>
<sequence>MSFLQSLSKTGASNSNSTTQNDNAKVWADRLVPSSSSSSSGPQQNTFRSMPSNIESLEEYESFINPTTESGKLEAVGPYSLLDDTFSPDIEFQKSIDGLDVVGLLEVMDTQEVGLEALMAGRGGEKAMPVDEEVEDPVEWLGLTKGEYTDEVWGDREKIEKGKGKEVVQEEVKEERAVKGKGKGKGVYMKGRL</sequence>